<sequence>MQGTIGVNCHEKCTVHSFNTTSSFKLYIIAESAVARWHMDVSGSSKYPCDGRLSLIMSYYRTCESCIAPTRIRVPLGFHITQPYTNQRFKTMSNPAPSPSPSSSTISLLSTTTNASTATLIPKKYPQTSTPMAPTASSGTLSSTSSSSSSSSSSSAATIVARAPPKDYEASFGMLASTMGFSGTTPVKIPKKNKTKSSKNGSGRSEEKSKDPKSTK</sequence>
<evidence type="ECO:0000256" key="1">
    <source>
        <dbReference type="SAM" id="MobiDB-lite"/>
    </source>
</evidence>
<reference evidence="3" key="1">
    <citation type="submission" date="2024-04" db="EMBL/GenBank/DDBJ databases">
        <authorList>
            <person name="Shaw F."/>
            <person name="Minotto A."/>
        </authorList>
    </citation>
    <scope>NUCLEOTIDE SEQUENCE [LARGE SCALE GENOMIC DNA]</scope>
</reference>
<feature type="region of interest" description="Disordered" evidence="1">
    <location>
        <begin position="89"/>
        <end position="156"/>
    </location>
</feature>
<organism evidence="2 3">
    <name type="scientific">Somion occarium</name>
    <dbReference type="NCBI Taxonomy" id="3059160"/>
    <lineage>
        <taxon>Eukaryota</taxon>
        <taxon>Fungi</taxon>
        <taxon>Dikarya</taxon>
        <taxon>Basidiomycota</taxon>
        <taxon>Agaricomycotina</taxon>
        <taxon>Agaricomycetes</taxon>
        <taxon>Polyporales</taxon>
        <taxon>Cerrenaceae</taxon>
        <taxon>Somion</taxon>
    </lineage>
</organism>
<evidence type="ECO:0000313" key="3">
    <source>
        <dbReference type="Proteomes" id="UP001497453"/>
    </source>
</evidence>
<keyword evidence="3" id="KW-1185">Reference proteome</keyword>
<proteinExistence type="predicted"/>
<gene>
    <name evidence="2" type="ORF">GFSPODELE1_LOCUS9420</name>
</gene>
<protein>
    <submittedName>
        <fullName evidence="2">Uncharacterized protein</fullName>
    </submittedName>
</protein>
<feature type="compositionally biased region" description="Basic and acidic residues" evidence="1">
    <location>
        <begin position="204"/>
        <end position="216"/>
    </location>
</feature>
<dbReference type="Proteomes" id="UP001497453">
    <property type="component" value="Chromosome 7"/>
</dbReference>
<feature type="compositionally biased region" description="Low complexity" evidence="1">
    <location>
        <begin position="135"/>
        <end position="156"/>
    </location>
</feature>
<evidence type="ECO:0000313" key="2">
    <source>
        <dbReference type="EMBL" id="CAL1713680.1"/>
    </source>
</evidence>
<accession>A0ABP1E133</accession>
<feature type="region of interest" description="Disordered" evidence="1">
    <location>
        <begin position="179"/>
        <end position="216"/>
    </location>
</feature>
<name>A0ABP1E133_9APHY</name>
<feature type="compositionally biased region" description="Low complexity" evidence="1">
    <location>
        <begin position="101"/>
        <end position="122"/>
    </location>
</feature>
<dbReference type="EMBL" id="OZ037950">
    <property type="protein sequence ID" value="CAL1713680.1"/>
    <property type="molecule type" value="Genomic_DNA"/>
</dbReference>